<keyword evidence="1" id="KW-1133">Transmembrane helix</keyword>
<feature type="transmembrane region" description="Helical" evidence="1">
    <location>
        <begin position="153"/>
        <end position="170"/>
    </location>
</feature>
<evidence type="ECO:0000256" key="1">
    <source>
        <dbReference type="SAM" id="Phobius"/>
    </source>
</evidence>
<dbReference type="EMBL" id="MN738855">
    <property type="protein sequence ID" value="QHT28371.1"/>
    <property type="molecule type" value="Genomic_DNA"/>
</dbReference>
<feature type="transmembrane region" description="Helical" evidence="1">
    <location>
        <begin position="114"/>
        <end position="132"/>
    </location>
</feature>
<evidence type="ECO:0000313" key="2">
    <source>
        <dbReference type="EMBL" id="QHT28371.1"/>
    </source>
</evidence>
<keyword evidence="1" id="KW-0472">Membrane</keyword>
<name>A0A6C0EIA9_9ZZZZ</name>
<organism evidence="2">
    <name type="scientific">viral metagenome</name>
    <dbReference type="NCBI Taxonomy" id="1070528"/>
    <lineage>
        <taxon>unclassified sequences</taxon>
        <taxon>metagenomes</taxon>
        <taxon>organismal metagenomes</taxon>
    </lineage>
</organism>
<feature type="transmembrane region" description="Helical" evidence="1">
    <location>
        <begin position="86"/>
        <end position="108"/>
    </location>
</feature>
<feature type="transmembrane region" description="Helical" evidence="1">
    <location>
        <begin position="24"/>
        <end position="40"/>
    </location>
</feature>
<sequence length="259" mass="30567">MNLIQDKYFIIRTGDFATDANKKIIYILLSFFLCLHNSIINKNMEYFYVMIGSSIVWTIIELFLNYQQIRIIKPMKVTWNNQSRNLNKYVGIILQGIQEGGAVTIIGLYFGDRFYIGFYQCFYHLLIFYMVVNMFKKQSNTKTLSKRQINTPGSLCLMGSATIFNTLVLLNNPSHFYRELNMFMSMVYISSIWTIISYYKEFRKVQVHLCNDNKYICRSDNLLDAFLILGYDVIFEIGIAYITFYNIFIIPYNHIIESK</sequence>
<feature type="transmembrane region" description="Helical" evidence="1">
    <location>
        <begin position="46"/>
        <end position="66"/>
    </location>
</feature>
<accession>A0A6C0EIA9</accession>
<reference evidence="2" key="1">
    <citation type="journal article" date="2020" name="Nature">
        <title>Giant virus diversity and host interactions through global metagenomics.</title>
        <authorList>
            <person name="Schulz F."/>
            <person name="Roux S."/>
            <person name="Paez-Espino D."/>
            <person name="Jungbluth S."/>
            <person name="Walsh D.A."/>
            <person name="Denef V.J."/>
            <person name="McMahon K.D."/>
            <person name="Konstantinidis K.T."/>
            <person name="Eloe-Fadrosh E.A."/>
            <person name="Kyrpides N.C."/>
            <person name="Woyke T."/>
        </authorList>
    </citation>
    <scope>NUCLEOTIDE SEQUENCE</scope>
    <source>
        <strain evidence="2">GVMAG-M-3300001348-25</strain>
    </source>
</reference>
<keyword evidence="1" id="KW-0812">Transmembrane</keyword>
<feature type="transmembrane region" description="Helical" evidence="1">
    <location>
        <begin position="182"/>
        <end position="199"/>
    </location>
</feature>
<proteinExistence type="predicted"/>
<dbReference type="AlphaFoldDB" id="A0A6C0EIA9"/>
<protein>
    <submittedName>
        <fullName evidence="2">Uncharacterized protein</fullName>
    </submittedName>
</protein>